<feature type="transmembrane region" description="Helical" evidence="8">
    <location>
        <begin position="104"/>
        <end position="127"/>
    </location>
</feature>
<dbReference type="EMBL" id="VSSQ01002792">
    <property type="protein sequence ID" value="MPM17412.1"/>
    <property type="molecule type" value="Genomic_DNA"/>
</dbReference>
<gene>
    <name evidence="9" type="primary">rbsC_22</name>
    <name evidence="9" type="ORF">SDC9_63801</name>
</gene>
<comment type="subcellular location">
    <subcellularLocation>
        <location evidence="1">Cell membrane</location>
        <topology evidence="1">Multi-pass membrane protein</topology>
    </subcellularLocation>
</comment>
<evidence type="ECO:0000256" key="3">
    <source>
        <dbReference type="ARBA" id="ARBA00022475"/>
    </source>
</evidence>
<keyword evidence="6 8" id="KW-1133">Transmembrane helix</keyword>
<feature type="transmembrane region" description="Helical" evidence="8">
    <location>
        <begin position="17"/>
        <end position="34"/>
    </location>
</feature>
<accession>A0A644XMK2</accession>
<comment type="caution">
    <text evidence="9">The sequence shown here is derived from an EMBL/GenBank/DDBJ whole genome shotgun (WGS) entry which is preliminary data.</text>
</comment>
<dbReference type="GO" id="GO:0005886">
    <property type="term" value="C:plasma membrane"/>
    <property type="evidence" value="ECO:0007669"/>
    <property type="project" value="UniProtKB-SubCell"/>
</dbReference>
<keyword evidence="3" id="KW-1003">Cell membrane</keyword>
<dbReference type="PANTHER" id="PTHR32196:SF71">
    <property type="entry name" value="AUTOINDUCER 2 IMPORT SYSTEM PERMEASE PROTEIN LSRD"/>
    <property type="match status" value="1"/>
</dbReference>
<sequence>METKKLLSDGKRIASQYTTWVTFVGLLLLLSILTKGNALKWNSIRNLLIAESVRSFAALGVGMIIITKGIDLSIGYVVCLTASVAASFAQNPDYSSAIYAGQSFPLFVPIVAAVAAGGLFGLFNGYLIAYGKLPPFIATLGSMSIAKGLQLIYTKAAVVGSLNQNFKNISQGSVGPVPNLIIYVIIAAFIVWVFLRHTRQGTHFYAIGGNSQAARVSGINVERDLMMVYFYAGLLYGIAGTLLASRLGLANSLTANGMELDAIAAVTVGGVSQSGGVGTVSGMMIGVFTMGLINYGMSFLGVDSYYQQLVKGFIIIVAVYFDMKKYARRN</sequence>
<feature type="transmembrane region" description="Helical" evidence="8">
    <location>
        <begin position="174"/>
        <end position="195"/>
    </location>
</feature>
<proteinExistence type="predicted"/>
<feature type="transmembrane region" description="Helical" evidence="8">
    <location>
        <begin position="46"/>
        <end position="66"/>
    </location>
</feature>
<feature type="transmembrane region" description="Helical" evidence="8">
    <location>
        <begin position="262"/>
        <end position="293"/>
    </location>
</feature>
<dbReference type="CDD" id="cd06579">
    <property type="entry name" value="TM_PBP1_transp_AraH_like"/>
    <property type="match status" value="1"/>
</dbReference>
<organism evidence="9">
    <name type="scientific">bioreactor metagenome</name>
    <dbReference type="NCBI Taxonomy" id="1076179"/>
    <lineage>
        <taxon>unclassified sequences</taxon>
        <taxon>metagenomes</taxon>
        <taxon>ecological metagenomes</taxon>
    </lineage>
</organism>
<keyword evidence="4" id="KW-0997">Cell inner membrane</keyword>
<feature type="transmembrane region" description="Helical" evidence="8">
    <location>
        <begin position="228"/>
        <end position="250"/>
    </location>
</feature>
<keyword evidence="5 8" id="KW-0812">Transmembrane</keyword>
<feature type="transmembrane region" description="Helical" evidence="8">
    <location>
        <begin position="72"/>
        <end position="92"/>
    </location>
</feature>
<dbReference type="GO" id="GO:0022857">
    <property type="term" value="F:transmembrane transporter activity"/>
    <property type="evidence" value="ECO:0007669"/>
    <property type="project" value="InterPro"/>
</dbReference>
<reference evidence="9" key="1">
    <citation type="submission" date="2019-08" db="EMBL/GenBank/DDBJ databases">
        <authorList>
            <person name="Kucharzyk K."/>
            <person name="Murdoch R.W."/>
            <person name="Higgins S."/>
            <person name="Loffler F."/>
        </authorList>
    </citation>
    <scope>NUCLEOTIDE SEQUENCE</scope>
</reference>
<feature type="transmembrane region" description="Helical" evidence="8">
    <location>
        <begin position="133"/>
        <end position="153"/>
    </location>
</feature>
<evidence type="ECO:0000313" key="9">
    <source>
        <dbReference type="EMBL" id="MPM17412.1"/>
    </source>
</evidence>
<keyword evidence="7 8" id="KW-0472">Membrane</keyword>
<dbReference type="Pfam" id="PF02653">
    <property type="entry name" value="BPD_transp_2"/>
    <property type="match status" value="1"/>
</dbReference>
<evidence type="ECO:0000256" key="4">
    <source>
        <dbReference type="ARBA" id="ARBA00022519"/>
    </source>
</evidence>
<evidence type="ECO:0000256" key="7">
    <source>
        <dbReference type="ARBA" id="ARBA00023136"/>
    </source>
</evidence>
<evidence type="ECO:0000256" key="2">
    <source>
        <dbReference type="ARBA" id="ARBA00022448"/>
    </source>
</evidence>
<protein>
    <submittedName>
        <fullName evidence="9">Ribose import permease protein RbsC</fullName>
    </submittedName>
</protein>
<dbReference type="PANTHER" id="PTHR32196">
    <property type="entry name" value="ABC TRANSPORTER PERMEASE PROTEIN YPHD-RELATED-RELATED"/>
    <property type="match status" value="1"/>
</dbReference>
<dbReference type="AlphaFoldDB" id="A0A644XMK2"/>
<dbReference type="InterPro" id="IPR001851">
    <property type="entry name" value="ABC_transp_permease"/>
</dbReference>
<evidence type="ECO:0000256" key="1">
    <source>
        <dbReference type="ARBA" id="ARBA00004651"/>
    </source>
</evidence>
<name>A0A644XMK2_9ZZZZ</name>
<evidence type="ECO:0000256" key="5">
    <source>
        <dbReference type="ARBA" id="ARBA00022692"/>
    </source>
</evidence>
<keyword evidence="2" id="KW-0813">Transport</keyword>
<evidence type="ECO:0000256" key="6">
    <source>
        <dbReference type="ARBA" id="ARBA00022989"/>
    </source>
</evidence>
<evidence type="ECO:0000256" key="8">
    <source>
        <dbReference type="SAM" id="Phobius"/>
    </source>
</evidence>